<name>A0ABS6E6L5_9FIRM</name>
<proteinExistence type="predicted"/>
<dbReference type="InterPro" id="IPR025324">
    <property type="entry name" value="DUF4230"/>
</dbReference>
<gene>
    <name evidence="1" type="ORF">KQI42_11135</name>
</gene>
<comment type="caution">
    <text evidence="1">The sequence shown here is derived from an EMBL/GenBank/DDBJ whole genome shotgun (WGS) entry which is preliminary data.</text>
</comment>
<dbReference type="Proteomes" id="UP000749471">
    <property type="component" value="Unassembled WGS sequence"/>
</dbReference>
<sequence length="192" mass="22314">MKKWKRYLILVLVTVISGVFLYSKLSIKKNVSLLSNTVEEKVLKLLEMSTVKYNYTNVVAYKDNKQLNGFNVPFSNKSFLIKYSGYIKAGVDLNTVEINVKDKKTVELILDKPTVFDNVIVEEDVYIYDERDSVFNKLSFKDLYEVLIEEKKNMEKEVIEKGLLNDAEKNAREILDSLLEGMGFENIEIKFR</sequence>
<organism evidence="1 2">
    <name type="scientific">Tissierella simiarum</name>
    <dbReference type="NCBI Taxonomy" id="2841534"/>
    <lineage>
        <taxon>Bacteria</taxon>
        <taxon>Bacillati</taxon>
        <taxon>Bacillota</taxon>
        <taxon>Tissierellia</taxon>
        <taxon>Tissierellales</taxon>
        <taxon>Tissierellaceae</taxon>
        <taxon>Tissierella</taxon>
    </lineage>
</organism>
<dbReference type="EMBL" id="JAHLPM010000009">
    <property type="protein sequence ID" value="MBU5438568.1"/>
    <property type="molecule type" value="Genomic_DNA"/>
</dbReference>
<evidence type="ECO:0000313" key="1">
    <source>
        <dbReference type="EMBL" id="MBU5438568.1"/>
    </source>
</evidence>
<accession>A0ABS6E6L5</accession>
<dbReference type="RefSeq" id="WP_216519780.1">
    <property type="nucleotide sequence ID" value="NZ_JAHLPM010000009.1"/>
</dbReference>
<reference evidence="1 2" key="1">
    <citation type="submission" date="2021-06" db="EMBL/GenBank/DDBJ databases">
        <authorList>
            <person name="Sun Q."/>
            <person name="Li D."/>
        </authorList>
    </citation>
    <scope>NUCLEOTIDE SEQUENCE [LARGE SCALE GENOMIC DNA]</scope>
    <source>
        <strain evidence="1 2">MSJ-40</strain>
    </source>
</reference>
<dbReference type="Pfam" id="PF14014">
    <property type="entry name" value="DUF4230"/>
    <property type="match status" value="1"/>
</dbReference>
<keyword evidence="2" id="KW-1185">Reference proteome</keyword>
<protein>
    <submittedName>
        <fullName evidence="1">DUF4230 domain-containing protein</fullName>
    </submittedName>
</protein>
<evidence type="ECO:0000313" key="2">
    <source>
        <dbReference type="Proteomes" id="UP000749471"/>
    </source>
</evidence>